<feature type="transmembrane region" description="Helical" evidence="8">
    <location>
        <begin position="412"/>
        <end position="434"/>
    </location>
</feature>
<sequence length="550" mass="62202">MPAGGSSSQGYSRFFCLGWLTLVGLVLFGWRLGKPGLMDPDEGRYAEIAREMLELGDWLIPHLNHLPYLEKPPLMYWLVALFFSICGQTEWCARLPSALAAWGGLYLTYGLGRALGGERLGFWGAMVLATSGGYLVLGRLLTLDMAFAFSVNVSLGLGYLALSRGREQLWPISFVALALAVLIKGPAALVLAGLVGSAAAWFWGRQTFKALSRPRFWLILAVLLLPWFLYVTWRYPEFPRFFLWEHHVERYLDGVRFHAEPWWYFGPVLVAFMLPWTGLLPWAIGRQNGLPYRDRGFLLLWSGLVLLFFSFSRGKLAPYILPALLPLSLILGSGLAEVSAKDRRFWHEPGLRLSLILWGMVFWVLLALYLFPPAKLEALIGLAAPFKPYAPWILLLLALTPTLTWIFRRGELLLVGALGVAALLPLALEGLGPWRSPREVGLSLKDHLRPGDVLVGVFLYSQGVSFYSGQVFHLLDFRTELDFGKQLAPNAGLILKTREDLKNFVARHPRVFFYLKYPEFVWLKTQIPGEYEILARHRDCLLVAGRRKYF</sequence>
<feature type="transmembrane region" description="Helical" evidence="8">
    <location>
        <begin position="174"/>
        <end position="204"/>
    </location>
</feature>
<gene>
    <name evidence="10" type="ORF">ENW48_08370</name>
</gene>
<feature type="transmembrane region" description="Helical" evidence="8">
    <location>
        <begin position="216"/>
        <end position="233"/>
    </location>
</feature>
<keyword evidence="2" id="KW-1003">Cell membrane</keyword>
<comment type="caution">
    <text evidence="10">The sequence shown here is derived from an EMBL/GenBank/DDBJ whole genome shotgun (WGS) entry which is preliminary data.</text>
</comment>
<feature type="transmembrane region" description="Helical" evidence="8">
    <location>
        <begin position="121"/>
        <end position="138"/>
    </location>
</feature>
<keyword evidence="4 10" id="KW-0808">Transferase</keyword>
<feature type="transmembrane region" description="Helical" evidence="8">
    <location>
        <begin position="319"/>
        <end position="338"/>
    </location>
</feature>
<evidence type="ECO:0000256" key="5">
    <source>
        <dbReference type="ARBA" id="ARBA00022692"/>
    </source>
</evidence>
<dbReference type="GO" id="GO:0009103">
    <property type="term" value="P:lipopolysaccharide biosynthetic process"/>
    <property type="evidence" value="ECO:0007669"/>
    <property type="project" value="UniProtKB-ARBA"/>
</dbReference>
<evidence type="ECO:0000256" key="8">
    <source>
        <dbReference type="SAM" id="Phobius"/>
    </source>
</evidence>
<comment type="subcellular location">
    <subcellularLocation>
        <location evidence="1">Cell membrane</location>
        <topology evidence="1">Multi-pass membrane protein</topology>
    </subcellularLocation>
</comment>
<evidence type="ECO:0000256" key="7">
    <source>
        <dbReference type="ARBA" id="ARBA00023136"/>
    </source>
</evidence>
<dbReference type="GO" id="GO:0005886">
    <property type="term" value="C:plasma membrane"/>
    <property type="evidence" value="ECO:0007669"/>
    <property type="project" value="UniProtKB-SubCell"/>
</dbReference>
<dbReference type="InterPro" id="IPR050297">
    <property type="entry name" value="LipidA_mod_glycosyltrf_83"/>
</dbReference>
<evidence type="ECO:0000256" key="6">
    <source>
        <dbReference type="ARBA" id="ARBA00022989"/>
    </source>
</evidence>
<evidence type="ECO:0000259" key="9">
    <source>
        <dbReference type="Pfam" id="PF02366"/>
    </source>
</evidence>
<feature type="transmembrane region" description="Helical" evidence="8">
    <location>
        <begin position="262"/>
        <end position="284"/>
    </location>
</feature>
<dbReference type="InterPro" id="IPR003342">
    <property type="entry name" value="ArnT-like_N"/>
</dbReference>
<dbReference type="EMBL" id="DTKJ01000058">
    <property type="protein sequence ID" value="HGZ12219.1"/>
    <property type="molecule type" value="Genomic_DNA"/>
</dbReference>
<dbReference type="PANTHER" id="PTHR33908:SF3">
    <property type="entry name" value="UNDECAPRENYL PHOSPHATE-ALPHA-4-AMINO-4-DEOXY-L-ARABINOSE ARABINOSYL TRANSFERASE"/>
    <property type="match status" value="1"/>
</dbReference>
<dbReference type="Pfam" id="PF02366">
    <property type="entry name" value="PMT"/>
    <property type="match status" value="1"/>
</dbReference>
<proteinExistence type="predicted"/>
<protein>
    <submittedName>
        <fullName evidence="10">Glycosyltransferase family 39 protein</fullName>
    </submittedName>
</protein>
<dbReference type="GO" id="GO:0000030">
    <property type="term" value="F:mannosyltransferase activity"/>
    <property type="evidence" value="ECO:0007669"/>
    <property type="project" value="InterPro"/>
</dbReference>
<dbReference type="GO" id="GO:0016763">
    <property type="term" value="F:pentosyltransferase activity"/>
    <property type="evidence" value="ECO:0007669"/>
    <property type="project" value="TreeGrafter"/>
</dbReference>
<feature type="transmembrane region" description="Helical" evidence="8">
    <location>
        <begin position="12"/>
        <end position="30"/>
    </location>
</feature>
<name>A0A7C5EN84_9BACT</name>
<evidence type="ECO:0000256" key="2">
    <source>
        <dbReference type="ARBA" id="ARBA00022475"/>
    </source>
</evidence>
<organism evidence="10">
    <name type="scientific">Desulfobacca acetoxidans</name>
    <dbReference type="NCBI Taxonomy" id="60893"/>
    <lineage>
        <taxon>Bacteria</taxon>
        <taxon>Pseudomonadati</taxon>
        <taxon>Thermodesulfobacteriota</taxon>
        <taxon>Desulfobaccia</taxon>
        <taxon>Desulfobaccales</taxon>
        <taxon>Desulfobaccaceae</taxon>
        <taxon>Desulfobacca</taxon>
    </lineage>
</organism>
<evidence type="ECO:0000256" key="3">
    <source>
        <dbReference type="ARBA" id="ARBA00022676"/>
    </source>
</evidence>
<keyword evidence="7 8" id="KW-0472">Membrane</keyword>
<accession>A0A7C5EN84</accession>
<evidence type="ECO:0000313" key="10">
    <source>
        <dbReference type="EMBL" id="HGZ12219.1"/>
    </source>
</evidence>
<keyword evidence="5 8" id="KW-0812">Transmembrane</keyword>
<feature type="domain" description="ArnT-like N-terminal" evidence="9">
    <location>
        <begin position="38"/>
        <end position="239"/>
    </location>
</feature>
<keyword evidence="6 8" id="KW-1133">Transmembrane helix</keyword>
<feature type="transmembrane region" description="Helical" evidence="8">
    <location>
        <begin position="296"/>
        <end position="313"/>
    </location>
</feature>
<reference evidence="10" key="1">
    <citation type="journal article" date="2020" name="mSystems">
        <title>Genome- and Community-Level Interaction Insights into Carbon Utilization and Element Cycling Functions of Hydrothermarchaeota in Hydrothermal Sediment.</title>
        <authorList>
            <person name="Zhou Z."/>
            <person name="Liu Y."/>
            <person name="Xu W."/>
            <person name="Pan J."/>
            <person name="Luo Z.H."/>
            <person name="Li M."/>
        </authorList>
    </citation>
    <scope>NUCLEOTIDE SEQUENCE [LARGE SCALE GENOMIC DNA]</scope>
    <source>
        <strain evidence="10">SpSt-853</strain>
    </source>
</reference>
<evidence type="ECO:0000256" key="1">
    <source>
        <dbReference type="ARBA" id="ARBA00004651"/>
    </source>
</evidence>
<dbReference type="PANTHER" id="PTHR33908">
    <property type="entry name" value="MANNOSYLTRANSFERASE YKCB-RELATED"/>
    <property type="match status" value="1"/>
</dbReference>
<dbReference type="AlphaFoldDB" id="A0A7C5EN84"/>
<feature type="transmembrane region" description="Helical" evidence="8">
    <location>
        <begin position="350"/>
        <end position="369"/>
    </location>
</feature>
<keyword evidence="3" id="KW-0328">Glycosyltransferase</keyword>
<evidence type="ECO:0000256" key="4">
    <source>
        <dbReference type="ARBA" id="ARBA00022679"/>
    </source>
</evidence>
<dbReference type="GO" id="GO:0006493">
    <property type="term" value="P:protein O-linked glycosylation"/>
    <property type="evidence" value="ECO:0007669"/>
    <property type="project" value="InterPro"/>
</dbReference>
<feature type="transmembrane region" description="Helical" evidence="8">
    <location>
        <begin position="389"/>
        <end position="407"/>
    </location>
</feature>
<dbReference type="GO" id="GO:0010041">
    <property type="term" value="P:response to iron(III) ion"/>
    <property type="evidence" value="ECO:0007669"/>
    <property type="project" value="TreeGrafter"/>
</dbReference>